<dbReference type="EMBL" id="BAHD01000007">
    <property type="protein sequence ID" value="GAB94584.1"/>
    <property type="molecule type" value="Genomic_DNA"/>
</dbReference>
<gene>
    <name evidence="2" type="ORF">KILIM_007_00220</name>
</gene>
<sequence length="184" mass="20917">MSAVAPTGRERRFEPSELLVSKTDPKGRITYANDVFVRVSGYTLPEIIGQPHNLIRHPQMPRGVFRLLWDSIGRGEEIFAFINNLAKNGDHYWVLAHVTPTRDRAGKIIGFHSNRRVPEPAAMTRVLPLYQRMLDEEKRHRKASEAADASARLLADTLTEQHLTYDQYIWSLIDPSTASRAEVA</sequence>
<proteinExistence type="predicted"/>
<dbReference type="CDD" id="cd00130">
    <property type="entry name" value="PAS"/>
    <property type="match status" value="1"/>
</dbReference>
<accession>K6X6X9</accession>
<protein>
    <recommendedName>
        <fullName evidence="1">PAS domain-containing protein</fullName>
    </recommendedName>
</protein>
<dbReference type="eggNOG" id="COG3829">
    <property type="taxonomic scope" value="Bacteria"/>
</dbReference>
<dbReference type="AlphaFoldDB" id="K6X6X9"/>
<dbReference type="Pfam" id="PF08447">
    <property type="entry name" value="PAS_3"/>
    <property type="match status" value="1"/>
</dbReference>
<dbReference type="InterPro" id="IPR035965">
    <property type="entry name" value="PAS-like_dom_sf"/>
</dbReference>
<dbReference type="RefSeq" id="WP_006591117.1">
    <property type="nucleotide sequence ID" value="NZ_BAHD01000007.1"/>
</dbReference>
<dbReference type="OrthoDB" id="266313at2"/>
<dbReference type="InterPro" id="IPR000014">
    <property type="entry name" value="PAS"/>
</dbReference>
<keyword evidence="3" id="KW-1185">Reference proteome</keyword>
<organism evidence="2 3">
    <name type="scientific">Kineosphaera limosa NBRC 100340</name>
    <dbReference type="NCBI Taxonomy" id="1184609"/>
    <lineage>
        <taxon>Bacteria</taxon>
        <taxon>Bacillati</taxon>
        <taxon>Actinomycetota</taxon>
        <taxon>Actinomycetes</taxon>
        <taxon>Micrococcales</taxon>
        <taxon>Dermatophilaceae</taxon>
        <taxon>Kineosphaera</taxon>
    </lineage>
</organism>
<dbReference type="SUPFAM" id="SSF55785">
    <property type="entry name" value="PYP-like sensor domain (PAS domain)"/>
    <property type="match status" value="1"/>
</dbReference>
<dbReference type="Proteomes" id="UP000008366">
    <property type="component" value="Unassembled WGS sequence"/>
</dbReference>
<feature type="domain" description="PAS" evidence="1">
    <location>
        <begin position="24"/>
        <end position="50"/>
    </location>
</feature>
<evidence type="ECO:0000259" key="1">
    <source>
        <dbReference type="PROSITE" id="PS50112"/>
    </source>
</evidence>
<dbReference type="STRING" id="1184609.KILIM_007_00220"/>
<dbReference type="InterPro" id="IPR013655">
    <property type="entry name" value="PAS_fold_3"/>
</dbReference>
<name>K6X6X9_9MICO</name>
<dbReference type="Gene3D" id="3.30.450.20">
    <property type="entry name" value="PAS domain"/>
    <property type="match status" value="1"/>
</dbReference>
<comment type="caution">
    <text evidence="2">The sequence shown here is derived from an EMBL/GenBank/DDBJ whole genome shotgun (WGS) entry which is preliminary data.</text>
</comment>
<evidence type="ECO:0000313" key="2">
    <source>
        <dbReference type="EMBL" id="GAB94584.1"/>
    </source>
</evidence>
<dbReference type="NCBIfam" id="TIGR00229">
    <property type="entry name" value="sensory_box"/>
    <property type="match status" value="1"/>
</dbReference>
<dbReference type="PROSITE" id="PS50112">
    <property type="entry name" value="PAS"/>
    <property type="match status" value="1"/>
</dbReference>
<evidence type="ECO:0000313" key="3">
    <source>
        <dbReference type="Proteomes" id="UP000008366"/>
    </source>
</evidence>
<reference evidence="2 3" key="1">
    <citation type="submission" date="2012-08" db="EMBL/GenBank/DDBJ databases">
        <title>Whole genome shotgun sequence of Kineosphaera limosa NBRC 100340.</title>
        <authorList>
            <person name="Yoshida I."/>
            <person name="Isaki S."/>
            <person name="Hosoyama A."/>
            <person name="Tsuchikane K."/>
            <person name="Katsumata H."/>
            <person name="Ando Y."/>
            <person name="Ohji S."/>
            <person name="Hamada M."/>
            <person name="Tamura T."/>
            <person name="Yamazoe A."/>
            <person name="Yamazaki S."/>
            <person name="Fujita N."/>
        </authorList>
    </citation>
    <scope>NUCLEOTIDE SEQUENCE [LARGE SCALE GENOMIC DNA]</scope>
    <source>
        <strain evidence="2 3">NBRC 100340</strain>
    </source>
</reference>